<keyword evidence="2" id="KW-1185">Reference proteome</keyword>
<feature type="non-terminal residue" evidence="1">
    <location>
        <position position="1"/>
    </location>
</feature>
<dbReference type="Proteomes" id="UP000789525">
    <property type="component" value="Unassembled WGS sequence"/>
</dbReference>
<name>A0ACA9PBE5_9GLOM</name>
<dbReference type="EMBL" id="CAJVPT010031478">
    <property type="protein sequence ID" value="CAG8697845.1"/>
    <property type="molecule type" value="Genomic_DNA"/>
</dbReference>
<comment type="caution">
    <text evidence="1">The sequence shown here is derived from an EMBL/GenBank/DDBJ whole genome shotgun (WGS) entry which is preliminary data.</text>
</comment>
<evidence type="ECO:0000313" key="1">
    <source>
        <dbReference type="EMBL" id="CAG8697845.1"/>
    </source>
</evidence>
<organism evidence="1 2">
    <name type="scientific">Acaulospora colombiana</name>
    <dbReference type="NCBI Taxonomy" id="27376"/>
    <lineage>
        <taxon>Eukaryota</taxon>
        <taxon>Fungi</taxon>
        <taxon>Fungi incertae sedis</taxon>
        <taxon>Mucoromycota</taxon>
        <taxon>Glomeromycotina</taxon>
        <taxon>Glomeromycetes</taxon>
        <taxon>Diversisporales</taxon>
        <taxon>Acaulosporaceae</taxon>
        <taxon>Acaulospora</taxon>
    </lineage>
</organism>
<sequence>FLVHMKQAAPEAITRFWPQRLVDESTLDTSSRDLQGFYLFGLGSPSSGANAQTADTESAILNCLRSFELKKRELPAHLLPDPFVWSDNGVDSPDADEEEDLQRDLVLPEVADQEEQADPEESWDDFKPVSAAQRKRAAASKSKSTPHIASGKLRTSSDVYNRLMWDTTGPVSKDGYVIGYEDRFLGVKEAPLTAWKREVEDESFVSMNSVDRQTSSLENDQNGDYNAIMKRLEEELDTLLAYKASLEQEIRTILDDYLLNSTILVSRLPIELFTEVLAWVITSEPSSITSLKLVCRAWYRAIIDTPQLCTSIRVIIPGRLDDIAACVAFCKTAVQRSGQLPLDIKVNYSHLPNFETRCEAKFKREWVEPEDKSSSLRWKNHFLRIDGLDHPVPRHLLPLILKPLVTLVGDKGTIMSRWRTFDLIANNFWYVQGWGQGTLSRAIFMIEAMGKPTPLLESLSIQYRGLRGG</sequence>
<reference evidence="1" key="1">
    <citation type="submission" date="2021-06" db="EMBL/GenBank/DDBJ databases">
        <authorList>
            <person name="Kallberg Y."/>
            <person name="Tangrot J."/>
            <person name="Rosling A."/>
        </authorList>
    </citation>
    <scope>NUCLEOTIDE SEQUENCE</scope>
    <source>
        <strain evidence="1">CL356</strain>
    </source>
</reference>
<accession>A0ACA9PBE5</accession>
<evidence type="ECO:0000313" key="2">
    <source>
        <dbReference type="Proteomes" id="UP000789525"/>
    </source>
</evidence>
<protein>
    <submittedName>
        <fullName evidence="1">13151_t:CDS:1</fullName>
    </submittedName>
</protein>
<proteinExistence type="predicted"/>
<gene>
    <name evidence="1" type="ORF">ACOLOM_LOCUS10102</name>
</gene>
<feature type="non-terminal residue" evidence="1">
    <location>
        <position position="469"/>
    </location>
</feature>